<keyword evidence="7" id="KW-1133">Transmembrane helix</keyword>
<evidence type="ECO:0000256" key="11">
    <source>
        <dbReference type="SAM" id="MobiDB-lite"/>
    </source>
</evidence>
<keyword evidence="8" id="KW-0333">Golgi apparatus</keyword>
<evidence type="ECO:0000256" key="2">
    <source>
        <dbReference type="ARBA" id="ARBA00006003"/>
    </source>
</evidence>
<comment type="subcellular location">
    <subcellularLocation>
        <location evidence="1">Golgi apparatus membrane</location>
        <topology evidence="1">Single-pass type II membrane protein</topology>
    </subcellularLocation>
</comment>
<dbReference type="Pfam" id="PF00777">
    <property type="entry name" value="Glyco_transf_29"/>
    <property type="match status" value="2"/>
</dbReference>
<evidence type="ECO:0000256" key="4">
    <source>
        <dbReference type="ARBA" id="ARBA00022679"/>
    </source>
</evidence>
<dbReference type="InterPro" id="IPR050943">
    <property type="entry name" value="Glycosyltr_29_Sialyltrsf"/>
</dbReference>
<feature type="chain" id="PRO_5001611186" description="Cmp-n-acetylneuraminate-beta-galactosamide-alpha--sialyltransferase 1" evidence="12">
    <location>
        <begin position="20"/>
        <end position="518"/>
    </location>
</feature>
<evidence type="ECO:0000256" key="12">
    <source>
        <dbReference type="SAM" id="SignalP"/>
    </source>
</evidence>
<keyword evidence="12" id="KW-0732">Signal</keyword>
<sequence>MDLPRLLFLVLLQSSTCWSLSLPSWLGGFGSPVTKGLVDPKPSTAKGRSHPKIEHLDLPSMPQQKLKKVQKGPVSAQGQKPAKPHLGSPYVCKFRTAGDLLEKALQRIGGSLFLFRERLDHFKGENEFDEEFASKYLYMNWMNYTAARGINIYDRCAVVGNSGHLGKTLYGWNIDTFDAVIRTNQAPTKGYFVRVGRNTTFRLINRAMARRYMESMDERLRRLKKIKMSIDAYLAKKRTNLSAKSGAEIRRIIASDRKVSVLADCPILKRVGISATMLARISKERAVLDRLRTITEAIGASDVRISGIGRFPMEKNVTVVLVTEVTSLREEMQMFIRASRNLRPDVKVMIQSGKARKVIEDMLDIWKTRLTACFGLDTREEHGGRATTGILATMVMMKQCRSVTLYGFGPPSANSTGSGFHYYKGLLNRNFTSASNTVHSFSGEYRFLRKLQEEGYLQICSDQDDEACGVPPDLIPTRPTPSAAGVGDTTAEADAEAEEEDGGADPTLVPEDEGRAPE</sequence>
<dbReference type="PANTHER" id="PTHR11987">
    <property type="entry name" value="ALPHA-2,8-SIALYLTRANSFERASE"/>
    <property type="match status" value="1"/>
</dbReference>
<keyword evidence="3" id="KW-0328">Glycosyltransferase</keyword>
<feature type="compositionally biased region" description="Acidic residues" evidence="11">
    <location>
        <begin position="491"/>
        <end position="503"/>
    </location>
</feature>
<protein>
    <recommendedName>
        <fullName evidence="14">Cmp-n-acetylneuraminate-beta-galactosamide-alpha--sialyltransferase 1</fullName>
    </recommendedName>
</protein>
<evidence type="ECO:0000256" key="1">
    <source>
        <dbReference type="ARBA" id="ARBA00004323"/>
    </source>
</evidence>
<dbReference type="AlphaFoldDB" id="A0A061SFI7"/>
<reference evidence="13" key="1">
    <citation type="submission" date="2014-05" db="EMBL/GenBank/DDBJ databases">
        <title>The transcriptome of the halophilic microalga Tetraselmis sp. GSL018 isolated from the Great Salt Lake, Utah.</title>
        <authorList>
            <person name="Jinkerson R.E."/>
            <person name="D'Adamo S."/>
            <person name="Posewitz M.C."/>
        </authorList>
    </citation>
    <scope>NUCLEOTIDE SEQUENCE</scope>
    <source>
        <strain evidence="13">GSL018</strain>
    </source>
</reference>
<keyword evidence="6" id="KW-0735">Signal-anchor</keyword>
<evidence type="ECO:0000256" key="5">
    <source>
        <dbReference type="ARBA" id="ARBA00022692"/>
    </source>
</evidence>
<dbReference type="PANTHER" id="PTHR11987:SF36">
    <property type="entry name" value="SIA-ALPHA-2,3-GAL-BETA-1,4-GLCNAC-R:ALPHA 2,8-SIALYLTRANSFERASE"/>
    <property type="match status" value="1"/>
</dbReference>
<evidence type="ECO:0000256" key="6">
    <source>
        <dbReference type="ARBA" id="ARBA00022968"/>
    </source>
</evidence>
<accession>A0A061SFI7</accession>
<evidence type="ECO:0000256" key="9">
    <source>
        <dbReference type="ARBA" id="ARBA00023136"/>
    </source>
</evidence>
<keyword evidence="5" id="KW-0812">Transmembrane</keyword>
<dbReference type="GO" id="GO:0008373">
    <property type="term" value="F:sialyltransferase activity"/>
    <property type="evidence" value="ECO:0007669"/>
    <property type="project" value="InterPro"/>
</dbReference>
<dbReference type="GO" id="GO:0000139">
    <property type="term" value="C:Golgi membrane"/>
    <property type="evidence" value="ECO:0007669"/>
    <property type="project" value="UniProtKB-SubCell"/>
</dbReference>
<dbReference type="InterPro" id="IPR038578">
    <property type="entry name" value="GT29-like_sf"/>
</dbReference>
<evidence type="ECO:0000256" key="10">
    <source>
        <dbReference type="ARBA" id="ARBA00023180"/>
    </source>
</evidence>
<dbReference type="EMBL" id="GBEZ01001970">
    <property type="protein sequence ID" value="JAC83048.1"/>
    <property type="molecule type" value="Transcribed_RNA"/>
</dbReference>
<name>A0A061SFI7_9CHLO</name>
<organism evidence="13">
    <name type="scientific">Tetraselmis sp. GSL018</name>
    <dbReference type="NCBI Taxonomy" id="582737"/>
    <lineage>
        <taxon>Eukaryota</taxon>
        <taxon>Viridiplantae</taxon>
        <taxon>Chlorophyta</taxon>
        <taxon>core chlorophytes</taxon>
        <taxon>Chlorodendrophyceae</taxon>
        <taxon>Chlorodendrales</taxon>
        <taxon>Chlorodendraceae</taxon>
        <taxon>Tetraselmis</taxon>
    </lineage>
</organism>
<keyword evidence="4" id="KW-0808">Transferase</keyword>
<keyword evidence="10" id="KW-0325">Glycoprotein</keyword>
<dbReference type="InterPro" id="IPR001675">
    <property type="entry name" value="Glyco_trans_29"/>
</dbReference>
<evidence type="ECO:0008006" key="14">
    <source>
        <dbReference type="Google" id="ProtNLM"/>
    </source>
</evidence>
<feature type="signal peptide" evidence="12">
    <location>
        <begin position="1"/>
        <end position="19"/>
    </location>
</feature>
<keyword evidence="9" id="KW-0472">Membrane</keyword>
<evidence type="ECO:0000256" key="8">
    <source>
        <dbReference type="ARBA" id="ARBA00023034"/>
    </source>
</evidence>
<feature type="region of interest" description="Disordered" evidence="11">
    <location>
        <begin position="468"/>
        <end position="518"/>
    </location>
</feature>
<dbReference type="Gene3D" id="3.90.1480.20">
    <property type="entry name" value="Glycosyl transferase family 29"/>
    <property type="match status" value="2"/>
</dbReference>
<evidence type="ECO:0000313" key="13">
    <source>
        <dbReference type="EMBL" id="JAC83048.1"/>
    </source>
</evidence>
<comment type="similarity">
    <text evidence="2">Belongs to the glycosyltransferase 29 family.</text>
</comment>
<gene>
    <name evidence="13" type="ORF">TSPGSL018_4281</name>
</gene>
<feature type="region of interest" description="Disordered" evidence="11">
    <location>
        <begin position="37"/>
        <end position="57"/>
    </location>
</feature>
<proteinExistence type="inferred from homology"/>
<evidence type="ECO:0000256" key="7">
    <source>
        <dbReference type="ARBA" id="ARBA00022989"/>
    </source>
</evidence>
<evidence type="ECO:0000256" key="3">
    <source>
        <dbReference type="ARBA" id="ARBA00022676"/>
    </source>
</evidence>